<dbReference type="Proteomes" id="UP000000600">
    <property type="component" value="Unassembled WGS sequence"/>
</dbReference>
<dbReference type="OrthoDB" id="304407at2759"/>
<feature type="region of interest" description="Disordered" evidence="1">
    <location>
        <begin position="105"/>
        <end position="155"/>
    </location>
</feature>
<dbReference type="KEGG" id="ptm:GSPATT00034871001"/>
<dbReference type="HOGENOM" id="CLU_1221696_0_0_1"/>
<evidence type="ECO:0000313" key="3">
    <source>
        <dbReference type="Proteomes" id="UP000000600"/>
    </source>
</evidence>
<keyword evidence="3" id="KW-1185">Reference proteome</keyword>
<feature type="compositionally biased region" description="Polar residues" evidence="1">
    <location>
        <begin position="177"/>
        <end position="207"/>
    </location>
</feature>
<sequence>MLEYINRCLEFSLSPTPIFPTNLLTNIKHLTNIENQSIQSIVNLNPPLTQQSFILHPQISESYVIEENKLSFYISESPQTSQNEKNLNQQTKQSTKTLREQINERLQNKQRQSHVPEVSNSPFKIRSKSPILLKTGTTPQKQESNQNKENQMPTIHRKQFSQINENIETPKKGYLPFQNTKFSKTPSRQSQAQSKVKQELQPSQQQRHSLKRELKNGVSHIKLTLYK</sequence>
<dbReference type="EMBL" id="CT868038">
    <property type="protein sequence ID" value="CAK65392.1"/>
    <property type="molecule type" value="Genomic_DNA"/>
</dbReference>
<dbReference type="RefSeq" id="XP_001432789.1">
    <property type="nucleotide sequence ID" value="XM_001432752.1"/>
</dbReference>
<evidence type="ECO:0000256" key="1">
    <source>
        <dbReference type="SAM" id="MobiDB-lite"/>
    </source>
</evidence>
<feature type="compositionally biased region" description="Low complexity" evidence="1">
    <location>
        <begin position="140"/>
        <end position="151"/>
    </location>
</feature>
<name>A0C3M5_PARTE</name>
<dbReference type="AlphaFoldDB" id="A0C3M5"/>
<evidence type="ECO:0000313" key="2">
    <source>
        <dbReference type="EMBL" id="CAK65392.1"/>
    </source>
</evidence>
<proteinExistence type="predicted"/>
<dbReference type="OMA" id="MPTIHRK"/>
<dbReference type="InParanoid" id="A0C3M5"/>
<dbReference type="GeneID" id="5018574"/>
<feature type="region of interest" description="Disordered" evidence="1">
    <location>
        <begin position="77"/>
        <end position="96"/>
    </location>
</feature>
<accession>A0C3M5</accession>
<organism evidence="2 3">
    <name type="scientific">Paramecium tetraurelia</name>
    <dbReference type="NCBI Taxonomy" id="5888"/>
    <lineage>
        <taxon>Eukaryota</taxon>
        <taxon>Sar</taxon>
        <taxon>Alveolata</taxon>
        <taxon>Ciliophora</taxon>
        <taxon>Intramacronucleata</taxon>
        <taxon>Oligohymenophorea</taxon>
        <taxon>Peniculida</taxon>
        <taxon>Parameciidae</taxon>
        <taxon>Paramecium</taxon>
    </lineage>
</organism>
<feature type="region of interest" description="Disordered" evidence="1">
    <location>
        <begin position="169"/>
        <end position="215"/>
    </location>
</feature>
<gene>
    <name evidence="2" type="ORF">GSPATT00034871001</name>
</gene>
<reference evidence="2 3" key="1">
    <citation type="journal article" date="2006" name="Nature">
        <title>Global trends of whole-genome duplications revealed by the ciliate Paramecium tetraurelia.</title>
        <authorList>
            <consortium name="Genoscope"/>
            <person name="Aury J.-M."/>
            <person name="Jaillon O."/>
            <person name="Duret L."/>
            <person name="Noel B."/>
            <person name="Jubin C."/>
            <person name="Porcel B.M."/>
            <person name="Segurens B."/>
            <person name="Daubin V."/>
            <person name="Anthouard V."/>
            <person name="Aiach N."/>
            <person name="Arnaiz O."/>
            <person name="Billaut A."/>
            <person name="Beisson J."/>
            <person name="Blanc I."/>
            <person name="Bouhouche K."/>
            <person name="Camara F."/>
            <person name="Duharcourt S."/>
            <person name="Guigo R."/>
            <person name="Gogendeau D."/>
            <person name="Katinka M."/>
            <person name="Keller A.-M."/>
            <person name="Kissmehl R."/>
            <person name="Klotz C."/>
            <person name="Koll F."/>
            <person name="Le Moue A."/>
            <person name="Lepere C."/>
            <person name="Malinsky S."/>
            <person name="Nowacki M."/>
            <person name="Nowak J.K."/>
            <person name="Plattner H."/>
            <person name="Poulain J."/>
            <person name="Ruiz F."/>
            <person name="Serrano V."/>
            <person name="Zagulski M."/>
            <person name="Dessen P."/>
            <person name="Betermier M."/>
            <person name="Weissenbach J."/>
            <person name="Scarpelli C."/>
            <person name="Schachter V."/>
            <person name="Sperling L."/>
            <person name="Meyer E."/>
            <person name="Cohen J."/>
            <person name="Wincker P."/>
        </authorList>
    </citation>
    <scope>NUCLEOTIDE SEQUENCE [LARGE SCALE GENOMIC DNA]</scope>
    <source>
        <strain evidence="2 3">Stock d4-2</strain>
    </source>
</reference>
<protein>
    <submittedName>
        <fullName evidence="2">Uncharacterized protein</fullName>
    </submittedName>
</protein>